<dbReference type="RefSeq" id="WP_349246270.1">
    <property type="nucleotide sequence ID" value="NZ_JASCXX010000025.1"/>
</dbReference>
<dbReference type="InterPro" id="IPR036237">
    <property type="entry name" value="Xyl_isomerase-like_sf"/>
</dbReference>
<reference evidence="2" key="1">
    <citation type="submission" date="2023-05" db="EMBL/GenBank/DDBJ databases">
        <title>Anaerotaeda fermentans gen. nov., sp. nov., a novel anaerobic planctomycete of the new family within the order Sedimentisphaerales isolated from Taman Peninsula, Russia.</title>
        <authorList>
            <person name="Khomyakova M.A."/>
            <person name="Merkel A.Y."/>
            <person name="Slobodkin A.I."/>
        </authorList>
    </citation>
    <scope>NUCLEOTIDE SEQUENCE</scope>
    <source>
        <strain evidence="2">M17dextr</strain>
    </source>
</reference>
<dbReference type="Gene3D" id="3.20.20.150">
    <property type="entry name" value="Divalent-metal-dependent TIM barrel enzymes"/>
    <property type="match status" value="1"/>
</dbReference>
<dbReference type="GO" id="GO:0016853">
    <property type="term" value="F:isomerase activity"/>
    <property type="evidence" value="ECO:0007669"/>
    <property type="project" value="UniProtKB-KW"/>
</dbReference>
<keyword evidence="2" id="KW-0413">Isomerase</keyword>
<organism evidence="2 3">
    <name type="scientific">Anaerobaca lacustris</name>
    <dbReference type="NCBI Taxonomy" id="3044600"/>
    <lineage>
        <taxon>Bacteria</taxon>
        <taxon>Pseudomonadati</taxon>
        <taxon>Planctomycetota</taxon>
        <taxon>Phycisphaerae</taxon>
        <taxon>Sedimentisphaerales</taxon>
        <taxon>Anaerobacaceae</taxon>
        <taxon>Anaerobaca</taxon>
    </lineage>
</organism>
<evidence type="ECO:0000259" key="1">
    <source>
        <dbReference type="Pfam" id="PF01261"/>
    </source>
</evidence>
<dbReference type="Pfam" id="PF01261">
    <property type="entry name" value="AP_endonuc_2"/>
    <property type="match status" value="1"/>
</dbReference>
<gene>
    <name evidence="2" type="ORF">QJ522_17510</name>
</gene>
<evidence type="ECO:0000313" key="3">
    <source>
        <dbReference type="Proteomes" id="UP001431776"/>
    </source>
</evidence>
<accession>A0AAW6TYU2</accession>
<dbReference type="PANTHER" id="PTHR12110:SF41">
    <property type="entry name" value="INOSOSE DEHYDRATASE"/>
    <property type="match status" value="1"/>
</dbReference>
<feature type="domain" description="Xylose isomerase-like TIM barrel" evidence="1">
    <location>
        <begin position="26"/>
        <end position="267"/>
    </location>
</feature>
<dbReference type="SUPFAM" id="SSF51658">
    <property type="entry name" value="Xylose isomerase-like"/>
    <property type="match status" value="1"/>
</dbReference>
<protein>
    <submittedName>
        <fullName evidence="2">Sugar phosphate isomerase/epimerase family protein</fullName>
    </submittedName>
</protein>
<dbReference type="PANTHER" id="PTHR12110">
    <property type="entry name" value="HYDROXYPYRUVATE ISOMERASE"/>
    <property type="match status" value="1"/>
</dbReference>
<dbReference type="Proteomes" id="UP001431776">
    <property type="component" value="Unassembled WGS sequence"/>
</dbReference>
<sequence length="271" mass="29761">MKCKKWPVGVCSWSLQTDIPGVAKAMKDLGLQHIHLGVADAVGAGRERFLHAVQTQDWTITSTMMNFAHEDYSTLDTIKVTGGVVPDEFWQGDRDLFVQAAEVTAELGVKYLSMHAGFIDETDKEHAAKITARIRELADVAEENGVIFLLETGQETAKELRHFLEELDHNSVGVNFDPANMILYDKGDPLEAVRTLAPWIRHIHIKDALRTSQPGTWGAEVPWGDGQVGVAEFLAVLAEVGFDGALAIEREAGDDRFGDIQKAVQRLAAAS</sequence>
<proteinExistence type="predicted"/>
<evidence type="ECO:0000313" key="2">
    <source>
        <dbReference type="EMBL" id="MDI6450861.1"/>
    </source>
</evidence>
<dbReference type="EMBL" id="JASCXX010000025">
    <property type="protein sequence ID" value="MDI6450861.1"/>
    <property type="molecule type" value="Genomic_DNA"/>
</dbReference>
<comment type="caution">
    <text evidence="2">The sequence shown here is derived from an EMBL/GenBank/DDBJ whole genome shotgun (WGS) entry which is preliminary data.</text>
</comment>
<dbReference type="InterPro" id="IPR013022">
    <property type="entry name" value="Xyl_isomerase-like_TIM-brl"/>
</dbReference>
<name>A0AAW6TYU2_9BACT</name>
<dbReference type="InterPro" id="IPR050312">
    <property type="entry name" value="IolE/XylAMocC-like"/>
</dbReference>
<dbReference type="AlphaFoldDB" id="A0AAW6TYU2"/>
<keyword evidence="3" id="KW-1185">Reference proteome</keyword>